<keyword evidence="2" id="KW-1185">Reference proteome</keyword>
<dbReference type="GeneID" id="6920753"/>
<evidence type="ECO:0000313" key="1">
    <source>
        <dbReference type="EMBL" id="ACH62057.1"/>
    </source>
</evidence>
<sequence>MSYREKEWDEPGPDFGKVYRRPARRIIQARPACKCDDEVARQLAETDDKSAATRDRIRWAAHSTICLGGNK</sequence>
<organism evidence="1 2">
    <name type="scientific">Mycobacterium phage Myrna</name>
    <dbReference type="NCBI Taxonomy" id="546805"/>
    <lineage>
        <taxon>Viruses</taxon>
        <taxon>Duplodnaviria</taxon>
        <taxon>Heunggongvirae</taxon>
        <taxon>Uroviricota</taxon>
        <taxon>Caudoviricetes</taxon>
        <taxon>Ceeclamvirinae</taxon>
        <taxon>Myrnavirus</taxon>
        <taxon>Myrnavirus myrna</taxon>
    </lineage>
</organism>
<dbReference type="RefSeq" id="YP_002224967.1">
    <property type="nucleotide sequence ID" value="NC_011273.1"/>
</dbReference>
<dbReference type="EMBL" id="EU826466">
    <property type="protein sequence ID" value="ACH62057.1"/>
    <property type="molecule type" value="Genomic_DNA"/>
</dbReference>
<dbReference type="Proteomes" id="UP000001849">
    <property type="component" value="Segment"/>
</dbReference>
<gene>
    <name evidence="1" type="primary">49</name>
    <name evidence="1" type="ORF">MYRNA_49</name>
</gene>
<evidence type="ECO:0000313" key="2">
    <source>
        <dbReference type="Proteomes" id="UP000001849"/>
    </source>
</evidence>
<accession>B5LJ60</accession>
<dbReference type="KEGG" id="vg:6920753"/>
<proteinExistence type="predicted"/>
<name>B5LJ60_9CAUD</name>
<protein>
    <submittedName>
        <fullName evidence="1">Uncharacterized protein</fullName>
    </submittedName>
</protein>
<reference evidence="1 2" key="1">
    <citation type="submission" date="2008-06" db="EMBL/GenBank/DDBJ databases">
        <authorList>
            <person name="Smith A.L."/>
            <person name="Paladin E.C."/>
            <person name="Jacobs-Sera D."/>
            <person name="Hendirx R.W."/>
            <person name="Hatfull G.F."/>
        </authorList>
    </citation>
    <scope>NUCLEOTIDE SEQUENCE [LARGE SCALE GENOMIC DNA]</scope>
</reference>